<feature type="domain" description="Lnb N-terminal periplasmic" evidence="2">
    <location>
        <begin position="77"/>
        <end position="211"/>
    </location>
</feature>
<sequence>MKIFSACKIIKKKRRNGFFFENISYFCIVKHLKMKIKSLLTAAILLSVSYITPIYAQSAANAENGAFVSVESNIDPMDSVEVSLLTCSPHEEIYSLYGHSAIRWHQGDTDLVFNWGMFSFSKPYFALRFVFGLTDYELAAYPFERFWPYYQQWGSSITEQVLNLTNDEKRTLQRLLGENLQEENRVYRYNFFYNNCSTKPRDVIEKSVEGQVVYEERTDYQPTFREMVRECNRNHRWSKFGNDMLLGVKADLATTRQEQEFLPMNLMTDFAHAQVYKDGQYRPLIKEQRLLVAPGVQVIEQDFFLTPTEIAVLLLIISVCIALYEWKSNRVVKWWDVALMTVQGLVGIVLTVMIFSQHPTTSLNLNLLLFNPLPLLFLPAVIKGKRSLWTKLLLVMLILYGLGGILQSYSEGMWIVALCLLIRCKK</sequence>
<dbReference type="Pfam" id="PF25221">
    <property type="entry name" value="5TMH_Lnb"/>
    <property type="match status" value="1"/>
</dbReference>
<name>A0A1H4AH24_XYLRU</name>
<proteinExistence type="predicted"/>
<reference evidence="4 5" key="1">
    <citation type="submission" date="2016-10" db="EMBL/GenBank/DDBJ databases">
        <authorList>
            <person name="de Groot N.N."/>
        </authorList>
    </citation>
    <scope>NUCLEOTIDE SEQUENCE [LARGE SCALE GENOMIC DNA]</scope>
    <source>
        <strain evidence="4 5">D31d</strain>
    </source>
</reference>
<evidence type="ECO:0000313" key="5">
    <source>
        <dbReference type="Proteomes" id="UP000182257"/>
    </source>
</evidence>
<dbReference type="Pfam" id="PF13387">
    <property type="entry name" value="Lnb_N"/>
    <property type="match status" value="1"/>
</dbReference>
<evidence type="ECO:0000313" key="4">
    <source>
        <dbReference type="EMBL" id="SEA35343.1"/>
    </source>
</evidence>
<keyword evidence="1" id="KW-0812">Transmembrane</keyword>
<feature type="domain" description="Lnb-like transmembrane" evidence="3">
    <location>
        <begin position="301"/>
        <end position="424"/>
    </location>
</feature>
<accession>A0A1H4AH24</accession>
<organism evidence="4 5">
    <name type="scientific">Xylanibacter ruminicola</name>
    <name type="common">Prevotella ruminicola</name>
    <dbReference type="NCBI Taxonomy" id="839"/>
    <lineage>
        <taxon>Bacteria</taxon>
        <taxon>Pseudomonadati</taxon>
        <taxon>Bacteroidota</taxon>
        <taxon>Bacteroidia</taxon>
        <taxon>Bacteroidales</taxon>
        <taxon>Prevotellaceae</taxon>
        <taxon>Xylanibacter</taxon>
    </lineage>
</organism>
<dbReference type="EMBL" id="FNRF01000002">
    <property type="protein sequence ID" value="SEA35343.1"/>
    <property type="molecule type" value="Genomic_DNA"/>
</dbReference>
<evidence type="ECO:0000259" key="2">
    <source>
        <dbReference type="Pfam" id="PF13387"/>
    </source>
</evidence>
<feature type="transmembrane region" description="Helical" evidence="1">
    <location>
        <begin position="337"/>
        <end position="357"/>
    </location>
</feature>
<evidence type="ECO:0000256" key="1">
    <source>
        <dbReference type="SAM" id="Phobius"/>
    </source>
</evidence>
<dbReference type="InterPro" id="IPR057436">
    <property type="entry name" value="5TMH_Lnb"/>
</dbReference>
<keyword evidence="1" id="KW-1133">Transmembrane helix</keyword>
<protein>
    <submittedName>
        <fullName evidence="4">Uncharacterized protein</fullName>
    </submittedName>
</protein>
<gene>
    <name evidence="4" type="ORF">SAMN05216462_1220</name>
</gene>
<evidence type="ECO:0000259" key="3">
    <source>
        <dbReference type="Pfam" id="PF25221"/>
    </source>
</evidence>
<feature type="transmembrane region" description="Helical" evidence="1">
    <location>
        <begin position="303"/>
        <end position="325"/>
    </location>
</feature>
<keyword evidence="1" id="KW-0472">Membrane</keyword>
<dbReference type="Proteomes" id="UP000182257">
    <property type="component" value="Unassembled WGS sequence"/>
</dbReference>
<feature type="transmembrane region" description="Helical" evidence="1">
    <location>
        <begin position="363"/>
        <end position="381"/>
    </location>
</feature>
<dbReference type="AlphaFoldDB" id="A0A1H4AH24"/>
<dbReference type="InterPro" id="IPR025178">
    <property type="entry name" value="Lnb_N"/>
</dbReference>